<gene>
    <name evidence="10" type="ORF">H9L19_03400</name>
</gene>
<feature type="transmembrane region" description="Helical" evidence="8">
    <location>
        <begin position="54"/>
        <end position="73"/>
    </location>
</feature>
<protein>
    <recommendedName>
        <fullName evidence="3">histidine kinase</fullName>
        <ecNumber evidence="3">2.7.13.3</ecNumber>
    </recommendedName>
</protein>
<keyword evidence="8" id="KW-1133">Transmembrane helix</keyword>
<dbReference type="PRINTS" id="PR00344">
    <property type="entry name" value="BCTRLSENSOR"/>
</dbReference>
<dbReference type="GO" id="GO:0004721">
    <property type="term" value="F:phosphoprotein phosphatase activity"/>
    <property type="evidence" value="ECO:0007669"/>
    <property type="project" value="TreeGrafter"/>
</dbReference>
<accession>A0A7G9T740</accession>
<organism evidence="10 11">
    <name type="scientific">Weissella diestrammenae</name>
    <dbReference type="NCBI Taxonomy" id="1162633"/>
    <lineage>
        <taxon>Bacteria</taxon>
        <taxon>Bacillati</taxon>
        <taxon>Bacillota</taxon>
        <taxon>Bacilli</taxon>
        <taxon>Lactobacillales</taxon>
        <taxon>Lactobacillaceae</taxon>
        <taxon>Weissella</taxon>
    </lineage>
</organism>
<dbReference type="EC" id="2.7.13.3" evidence="3"/>
<dbReference type="GO" id="GO:0000155">
    <property type="term" value="F:phosphorelay sensor kinase activity"/>
    <property type="evidence" value="ECO:0007669"/>
    <property type="project" value="InterPro"/>
</dbReference>
<reference evidence="10 11" key="1">
    <citation type="submission" date="2020-08" db="EMBL/GenBank/DDBJ databases">
        <title>Genome sequence of Weissella diestrammenae KACC 16890T.</title>
        <authorList>
            <person name="Hyun D.-W."/>
            <person name="Bae J.-W."/>
        </authorList>
    </citation>
    <scope>NUCLEOTIDE SEQUENCE [LARGE SCALE GENOMIC DNA]</scope>
    <source>
        <strain evidence="10 11">KACC 16890</strain>
    </source>
</reference>
<evidence type="ECO:0000313" key="10">
    <source>
        <dbReference type="EMBL" id="QNN75915.1"/>
    </source>
</evidence>
<dbReference type="SUPFAM" id="SSF47384">
    <property type="entry name" value="Homodimeric domain of signal transducing histidine kinase"/>
    <property type="match status" value="1"/>
</dbReference>
<dbReference type="PROSITE" id="PS51257">
    <property type="entry name" value="PROKAR_LIPOPROTEIN"/>
    <property type="match status" value="1"/>
</dbReference>
<evidence type="ECO:0000256" key="2">
    <source>
        <dbReference type="ARBA" id="ARBA00004370"/>
    </source>
</evidence>
<evidence type="ECO:0000256" key="1">
    <source>
        <dbReference type="ARBA" id="ARBA00000085"/>
    </source>
</evidence>
<evidence type="ECO:0000256" key="3">
    <source>
        <dbReference type="ARBA" id="ARBA00012438"/>
    </source>
</evidence>
<keyword evidence="7" id="KW-0902">Two-component regulatory system</keyword>
<evidence type="ECO:0000313" key="11">
    <source>
        <dbReference type="Proteomes" id="UP000515800"/>
    </source>
</evidence>
<evidence type="ECO:0000259" key="9">
    <source>
        <dbReference type="PROSITE" id="PS50109"/>
    </source>
</evidence>
<dbReference type="InterPro" id="IPR003594">
    <property type="entry name" value="HATPase_dom"/>
</dbReference>
<evidence type="ECO:0000256" key="4">
    <source>
        <dbReference type="ARBA" id="ARBA00022553"/>
    </source>
</evidence>
<dbReference type="InterPro" id="IPR003661">
    <property type="entry name" value="HisK_dim/P_dom"/>
</dbReference>
<dbReference type="Gene3D" id="3.30.565.10">
    <property type="entry name" value="Histidine kinase-like ATPase, C-terminal domain"/>
    <property type="match status" value="1"/>
</dbReference>
<evidence type="ECO:0000256" key="8">
    <source>
        <dbReference type="SAM" id="Phobius"/>
    </source>
</evidence>
<keyword evidence="8" id="KW-0472">Membrane</keyword>
<keyword evidence="11" id="KW-1185">Reference proteome</keyword>
<name>A0A7G9T740_9LACO</name>
<dbReference type="InterPro" id="IPR036097">
    <property type="entry name" value="HisK_dim/P_sf"/>
</dbReference>
<dbReference type="Pfam" id="PF02518">
    <property type="entry name" value="HATPase_c"/>
    <property type="match status" value="1"/>
</dbReference>
<evidence type="ECO:0000256" key="7">
    <source>
        <dbReference type="ARBA" id="ARBA00023012"/>
    </source>
</evidence>
<dbReference type="PROSITE" id="PS50109">
    <property type="entry name" value="HIS_KIN"/>
    <property type="match status" value="1"/>
</dbReference>
<keyword evidence="8" id="KW-0812">Transmembrane</keyword>
<dbReference type="InterPro" id="IPR036890">
    <property type="entry name" value="HATPase_C_sf"/>
</dbReference>
<dbReference type="RefSeq" id="WP_187529743.1">
    <property type="nucleotide sequence ID" value="NZ_CP060724.1"/>
</dbReference>
<dbReference type="SMART" id="SM00387">
    <property type="entry name" value="HATPase_c"/>
    <property type="match status" value="1"/>
</dbReference>
<sequence>MKLKASDWGLVLIKDIIATILVLFLFVGACMAIQPQWQTINWLKESQWLWQHRPIAIGIISLGSAMIWLWTLYTIYEHALLHLVTAEVVRMSAHVFDGATQQLPVRVHSRHMRPLLKSINGVFDAAQTAQLQGKAIEKSKDEMIGNISHDLRTPLTALIGYLGLVKMDSSSDNVEKYVGIAFDKAEHMRSLVEDLYEYVQVNGSDFKMQLHFAPLDLTAMLNQLAVNYELESKENQIVVSAVTSQDRIEMVGDQNRLARVFMNLISNAFKYGEGATFIRLSAQIISPEMVEVRVENNGQPIPAEALNRVFDRFYRVESSRNLNTGGSGLGLAIVSGIIEGHGGNVRVESNSDLTSFVIQLPLQPEA</sequence>
<dbReference type="CDD" id="cd00075">
    <property type="entry name" value="HATPase"/>
    <property type="match status" value="1"/>
</dbReference>
<dbReference type="EMBL" id="CP060724">
    <property type="protein sequence ID" value="QNN75915.1"/>
    <property type="molecule type" value="Genomic_DNA"/>
</dbReference>
<evidence type="ECO:0000256" key="6">
    <source>
        <dbReference type="ARBA" id="ARBA00022777"/>
    </source>
</evidence>
<feature type="domain" description="Histidine kinase" evidence="9">
    <location>
        <begin position="146"/>
        <end position="364"/>
    </location>
</feature>
<dbReference type="FunFam" id="3.30.565.10:FF:000006">
    <property type="entry name" value="Sensor histidine kinase WalK"/>
    <property type="match status" value="1"/>
</dbReference>
<comment type="subcellular location">
    <subcellularLocation>
        <location evidence="2">Membrane</location>
    </subcellularLocation>
</comment>
<dbReference type="InterPro" id="IPR050351">
    <property type="entry name" value="BphY/WalK/GraS-like"/>
</dbReference>
<dbReference type="SUPFAM" id="SSF55874">
    <property type="entry name" value="ATPase domain of HSP90 chaperone/DNA topoisomerase II/histidine kinase"/>
    <property type="match status" value="1"/>
</dbReference>
<keyword evidence="4" id="KW-0597">Phosphoprotein</keyword>
<dbReference type="SMART" id="SM00388">
    <property type="entry name" value="HisKA"/>
    <property type="match status" value="1"/>
</dbReference>
<feature type="transmembrane region" description="Helical" evidence="8">
    <location>
        <begin position="12"/>
        <end position="34"/>
    </location>
</feature>
<dbReference type="Pfam" id="PF00512">
    <property type="entry name" value="HisKA"/>
    <property type="match status" value="1"/>
</dbReference>
<evidence type="ECO:0000256" key="5">
    <source>
        <dbReference type="ARBA" id="ARBA00022679"/>
    </source>
</evidence>
<keyword evidence="6 10" id="KW-0418">Kinase</keyword>
<dbReference type="InterPro" id="IPR004358">
    <property type="entry name" value="Sig_transdc_His_kin-like_C"/>
</dbReference>
<keyword evidence="5" id="KW-0808">Transferase</keyword>
<dbReference type="GO" id="GO:0005886">
    <property type="term" value="C:plasma membrane"/>
    <property type="evidence" value="ECO:0007669"/>
    <property type="project" value="TreeGrafter"/>
</dbReference>
<dbReference type="KEGG" id="wdi:H9L19_03400"/>
<dbReference type="Gene3D" id="1.10.287.130">
    <property type="match status" value="1"/>
</dbReference>
<dbReference type="InterPro" id="IPR005467">
    <property type="entry name" value="His_kinase_dom"/>
</dbReference>
<comment type="catalytic activity">
    <reaction evidence="1">
        <text>ATP + protein L-histidine = ADP + protein N-phospho-L-histidine.</text>
        <dbReference type="EC" id="2.7.13.3"/>
    </reaction>
</comment>
<dbReference type="PANTHER" id="PTHR45453:SF1">
    <property type="entry name" value="PHOSPHATE REGULON SENSOR PROTEIN PHOR"/>
    <property type="match status" value="1"/>
</dbReference>
<dbReference type="PANTHER" id="PTHR45453">
    <property type="entry name" value="PHOSPHATE REGULON SENSOR PROTEIN PHOR"/>
    <property type="match status" value="1"/>
</dbReference>
<proteinExistence type="predicted"/>
<dbReference type="CDD" id="cd00082">
    <property type="entry name" value="HisKA"/>
    <property type="match status" value="1"/>
</dbReference>
<dbReference type="Proteomes" id="UP000515800">
    <property type="component" value="Chromosome"/>
</dbReference>
<dbReference type="GO" id="GO:0016036">
    <property type="term" value="P:cellular response to phosphate starvation"/>
    <property type="evidence" value="ECO:0007669"/>
    <property type="project" value="TreeGrafter"/>
</dbReference>
<dbReference type="AlphaFoldDB" id="A0A7G9T740"/>